<organism evidence="1">
    <name type="scientific">Rhizophora mucronata</name>
    <name type="common">Asiatic mangrove</name>
    <dbReference type="NCBI Taxonomy" id="61149"/>
    <lineage>
        <taxon>Eukaryota</taxon>
        <taxon>Viridiplantae</taxon>
        <taxon>Streptophyta</taxon>
        <taxon>Embryophyta</taxon>
        <taxon>Tracheophyta</taxon>
        <taxon>Spermatophyta</taxon>
        <taxon>Magnoliopsida</taxon>
        <taxon>eudicotyledons</taxon>
        <taxon>Gunneridae</taxon>
        <taxon>Pentapetalae</taxon>
        <taxon>rosids</taxon>
        <taxon>fabids</taxon>
        <taxon>Malpighiales</taxon>
        <taxon>Rhizophoraceae</taxon>
        <taxon>Rhizophora</taxon>
    </lineage>
</organism>
<name>A0A2P2JZV5_RHIMU</name>
<proteinExistence type="predicted"/>
<evidence type="ECO:0000313" key="1">
    <source>
        <dbReference type="EMBL" id="MBW99006.1"/>
    </source>
</evidence>
<accession>A0A2P2JZV5</accession>
<dbReference type="EMBL" id="GGEC01018523">
    <property type="protein sequence ID" value="MBW99006.1"/>
    <property type="molecule type" value="Transcribed_RNA"/>
</dbReference>
<dbReference type="AlphaFoldDB" id="A0A2P2JZV5"/>
<reference evidence="1" key="1">
    <citation type="submission" date="2018-02" db="EMBL/GenBank/DDBJ databases">
        <title>Rhizophora mucronata_Transcriptome.</title>
        <authorList>
            <person name="Meera S.P."/>
            <person name="Sreeshan A."/>
            <person name="Augustine A."/>
        </authorList>
    </citation>
    <scope>NUCLEOTIDE SEQUENCE</scope>
    <source>
        <tissue evidence="1">Leaf</tissue>
    </source>
</reference>
<protein>
    <submittedName>
        <fullName evidence="1">Uncharacterized protein</fullName>
    </submittedName>
</protein>
<sequence length="24" mass="2914">MPFLFFLDFAVSCMYELNARNQEK</sequence>